<reference evidence="1 2" key="1">
    <citation type="submission" date="2018-03" db="EMBL/GenBank/DDBJ databases">
        <title>Mesoflavibacter sp. HG37 and Mesoflavibacter sp. HG96 sp.nov., two marine bacteria isolated from seawater of Western Pacific Ocean.</title>
        <authorList>
            <person name="Cheng H."/>
            <person name="Wu Y.-H."/>
            <person name="Guo L.-L."/>
            <person name="Xu X.-W."/>
        </authorList>
    </citation>
    <scope>NUCLEOTIDE SEQUENCE [LARGE SCALE GENOMIC DNA]</scope>
    <source>
        <strain evidence="1 2">KCTC 32269</strain>
    </source>
</reference>
<evidence type="ECO:0000313" key="2">
    <source>
        <dbReference type="Proteomes" id="UP000238426"/>
    </source>
</evidence>
<dbReference type="AlphaFoldDB" id="A0A2T1N6V1"/>
<proteinExistence type="predicted"/>
<keyword evidence="2" id="KW-1185">Reference proteome</keyword>
<name>A0A2T1N6V1_9FLAO</name>
<sequence>MTDSSKKRLKVLEYSLTLELMASFSLAFLLDIDIEYDKIKESKSLGNSSSALSFNQKVNLLLDNKSITKDEKLKLESFMNIRNQFIHNKDAVSYTKAVSNISGLENRLKRIYPDFFKEIELEESIDNCVTELYNDSLSILGDFKGGRESKLIMQSERDIYVKKYKILKEIMESEIDEVNDFIKKQESEFIKKDDLVGMIGLLKYQIIVKTNQEYLKEE</sequence>
<organism evidence="1 2">
    <name type="scientific">Aurantibacter aestuarii</name>
    <dbReference type="NCBI Taxonomy" id="1266046"/>
    <lineage>
        <taxon>Bacteria</taxon>
        <taxon>Pseudomonadati</taxon>
        <taxon>Bacteroidota</taxon>
        <taxon>Flavobacteriia</taxon>
        <taxon>Flavobacteriales</taxon>
        <taxon>Flavobacteriaceae</taxon>
        <taxon>Aurantibacter</taxon>
    </lineage>
</organism>
<dbReference type="EMBL" id="PXOQ01000014">
    <property type="protein sequence ID" value="PSG87315.1"/>
    <property type="molecule type" value="Genomic_DNA"/>
</dbReference>
<comment type="caution">
    <text evidence="1">The sequence shown here is derived from an EMBL/GenBank/DDBJ whole genome shotgun (WGS) entry which is preliminary data.</text>
</comment>
<accession>A0A2T1N6V1</accession>
<protein>
    <submittedName>
        <fullName evidence="1">Uncharacterized protein</fullName>
    </submittedName>
</protein>
<gene>
    <name evidence="1" type="ORF">C7H52_11220</name>
</gene>
<evidence type="ECO:0000313" key="1">
    <source>
        <dbReference type="EMBL" id="PSG87315.1"/>
    </source>
</evidence>
<dbReference type="Proteomes" id="UP000238426">
    <property type="component" value="Unassembled WGS sequence"/>
</dbReference>